<organism evidence="1 2">
    <name type="scientific">Naegleria lovaniensis</name>
    <name type="common">Amoeba</name>
    <dbReference type="NCBI Taxonomy" id="51637"/>
    <lineage>
        <taxon>Eukaryota</taxon>
        <taxon>Discoba</taxon>
        <taxon>Heterolobosea</taxon>
        <taxon>Tetramitia</taxon>
        <taxon>Eutetramitia</taxon>
        <taxon>Vahlkampfiidae</taxon>
        <taxon>Naegleria</taxon>
    </lineage>
</organism>
<accession>A0AA88GPL4</accession>
<dbReference type="RefSeq" id="XP_044549989.1">
    <property type="nucleotide sequence ID" value="XM_044692641.1"/>
</dbReference>
<evidence type="ECO:0008006" key="3">
    <source>
        <dbReference type="Google" id="ProtNLM"/>
    </source>
</evidence>
<protein>
    <recommendedName>
        <fullName evidence="3">Wiskott-Aldrich syndrome protein family member</fullName>
    </recommendedName>
</protein>
<dbReference type="Gene3D" id="6.10.280.150">
    <property type="match status" value="1"/>
</dbReference>
<dbReference type="EMBL" id="PYSW02000017">
    <property type="protein sequence ID" value="KAG2385996.1"/>
    <property type="molecule type" value="Genomic_DNA"/>
</dbReference>
<comment type="caution">
    <text evidence="1">The sequence shown here is derived from an EMBL/GenBank/DDBJ whole genome shotgun (WGS) entry which is preliminary data.</text>
</comment>
<gene>
    <name evidence="1" type="ORF">C9374_003145</name>
</gene>
<dbReference type="Gene3D" id="1.20.5.340">
    <property type="match status" value="1"/>
</dbReference>
<evidence type="ECO:0000313" key="2">
    <source>
        <dbReference type="Proteomes" id="UP000816034"/>
    </source>
</evidence>
<dbReference type="AlphaFoldDB" id="A0AA88GPL4"/>
<keyword evidence="2" id="KW-1185">Reference proteome</keyword>
<proteinExistence type="predicted"/>
<sequence>MVLTQVRIGHFDQPSSTSTKPLYGCIESSRISGQILHGRNMNSMTGVMQQLSTLALTACEMFQSLSQTVQGSFERIHSLNSRIQEINHKMPEYEQFMHQNNHKLLFRTSCHELSESSLEILYRKDVAHISKDNSPVPLHSQYANNCLEAYSNSKLFFNEWAKREFERHLKAKRKREERRKQAPLAHSNATHRNLRACPPSRRLAQVRQLRIYRHKFNSEGQIMPIMAARHVATTIENIQSTENVAVSHVSEVPTLKHEKTHVSEFPPTVRSIQVEDAPQAIRVESPYMNDVPASYSTLVEVPNFNERSDTIPSSSGIIPPPPSVISLEMNAGLLKTSVESNKSQMSRLAVTAGCVSWLEDIKQGKSLKPADARS</sequence>
<reference evidence="1 2" key="1">
    <citation type="journal article" date="2018" name="BMC Genomics">
        <title>The genome of Naegleria lovaniensis, the basis for a comparative approach to unravel pathogenicity factors of the human pathogenic amoeba N. fowleri.</title>
        <authorList>
            <person name="Liechti N."/>
            <person name="Schurch N."/>
            <person name="Bruggmann R."/>
            <person name="Wittwer M."/>
        </authorList>
    </citation>
    <scope>NUCLEOTIDE SEQUENCE [LARGE SCALE GENOMIC DNA]</scope>
    <source>
        <strain evidence="1 2">ATCC 30569</strain>
    </source>
</reference>
<name>A0AA88GPL4_NAELO</name>
<evidence type="ECO:0000313" key="1">
    <source>
        <dbReference type="EMBL" id="KAG2385996.1"/>
    </source>
</evidence>
<dbReference type="GeneID" id="68095600"/>
<dbReference type="Proteomes" id="UP000816034">
    <property type="component" value="Unassembled WGS sequence"/>
</dbReference>